<name>A0A6G1GVB3_9PEZI</name>
<keyword evidence="2" id="KW-0560">Oxidoreductase</keyword>
<dbReference type="InterPro" id="IPR036291">
    <property type="entry name" value="NAD(P)-bd_dom_sf"/>
</dbReference>
<keyword evidence="5" id="KW-1185">Reference proteome</keyword>
<reference evidence="4" key="1">
    <citation type="journal article" date="2020" name="Stud. Mycol.">
        <title>101 Dothideomycetes genomes: a test case for predicting lifestyles and emergence of pathogens.</title>
        <authorList>
            <person name="Haridas S."/>
            <person name="Albert R."/>
            <person name="Binder M."/>
            <person name="Bloem J."/>
            <person name="Labutti K."/>
            <person name="Salamov A."/>
            <person name="Andreopoulos B."/>
            <person name="Baker S."/>
            <person name="Barry K."/>
            <person name="Bills G."/>
            <person name="Bluhm B."/>
            <person name="Cannon C."/>
            <person name="Castanera R."/>
            <person name="Culley D."/>
            <person name="Daum C."/>
            <person name="Ezra D."/>
            <person name="Gonzalez J."/>
            <person name="Henrissat B."/>
            <person name="Kuo A."/>
            <person name="Liang C."/>
            <person name="Lipzen A."/>
            <person name="Lutzoni F."/>
            <person name="Magnuson J."/>
            <person name="Mondo S."/>
            <person name="Nolan M."/>
            <person name="Ohm R."/>
            <person name="Pangilinan J."/>
            <person name="Park H.-J."/>
            <person name="Ramirez L."/>
            <person name="Alfaro M."/>
            <person name="Sun H."/>
            <person name="Tritt A."/>
            <person name="Yoshinaga Y."/>
            <person name="Zwiers L.-H."/>
            <person name="Turgeon B."/>
            <person name="Goodwin S."/>
            <person name="Spatafora J."/>
            <person name="Crous P."/>
            <person name="Grigoriev I."/>
        </authorList>
    </citation>
    <scope>NUCLEOTIDE SEQUENCE</scope>
    <source>
        <strain evidence="4">CBS 113979</strain>
    </source>
</reference>
<proteinExistence type="predicted"/>
<accession>A0A6G1GVB3</accession>
<protein>
    <submittedName>
        <fullName evidence="4">NAD(P)-binding protein</fullName>
    </submittedName>
</protein>
<evidence type="ECO:0000256" key="1">
    <source>
        <dbReference type="ARBA" id="ARBA00022857"/>
    </source>
</evidence>
<dbReference type="PANTHER" id="PTHR47706">
    <property type="entry name" value="NMRA-LIKE FAMILY PROTEIN"/>
    <property type="match status" value="1"/>
</dbReference>
<dbReference type="PANTHER" id="PTHR47706:SF9">
    <property type="entry name" value="NMRA-LIKE DOMAIN-CONTAINING PROTEIN-RELATED"/>
    <property type="match status" value="1"/>
</dbReference>
<evidence type="ECO:0000256" key="2">
    <source>
        <dbReference type="ARBA" id="ARBA00023002"/>
    </source>
</evidence>
<gene>
    <name evidence="4" type="ORF">K402DRAFT_335695</name>
</gene>
<dbReference type="EMBL" id="ML977165">
    <property type="protein sequence ID" value="KAF1984865.1"/>
    <property type="molecule type" value="Genomic_DNA"/>
</dbReference>
<dbReference type="Pfam" id="PF05368">
    <property type="entry name" value="NmrA"/>
    <property type="match status" value="1"/>
</dbReference>
<dbReference type="InterPro" id="IPR008030">
    <property type="entry name" value="NmrA-like"/>
</dbReference>
<dbReference type="AlphaFoldDB" id="A0A6G1GVB3"/>
<dbReference type="Gene3D" id="3.40.50.720">
    <property type="entry name" value="NAD(P)-binding Rossmann-like Domain"/>
    <property type="match status" value="1"/>
</dbReference>
<organism evidence="4 5">
    <name type="scientific">Aulographum hederae CBS 113979</name>
    <dbReference type="NCBI Taxonomy" id="1176131"/>
    <lineage>
        <taxon>Eukaryota</taxon>
        <taxon>Fungi</taxon>
        <taxon>Dikarya</taxon>
        <taxon>Ascomycota</taxon>
        <taxon>Pezizomycotina</taxon>
        <taxon>Dothideomycetes</taxon>
        <taxon>Pleosporomycetidae</taxon>
        <taxon>Aulographales</taxon>
        <taxon>Aulographaceae</taxon>
    </lineage>
</organism>
<evidence type="ECO:0000259" key="3">
    <source>
        <dbReference type="Pfam" id="PF05368"/>
    </source>
</evidence>
<evidence type="ECO:0000313" key="4">
    <source>
        <dbReference type="EMBL" id="KAF1984865.1"/>
    </source>
</evidence>
<dbReference type="OrthoDB" id="419598at2759"/>
<feature type="domain" description="NmrA-like" evidence="3">
    <location>
        <begin position="2"/>
        <end position="307"/>
    </location>
</feature>
<keyword evidence="1" id="KW-0521">NADP</keyword>
<dbReference type="InterPro" id="IPR051609">
    <property type="entry name" value="NmrA/Isoflavone_reductase-like"/>
</dbReference>
<dbReference type="SUPFAM" id="SSF51735">
    <property type="entry name" value="NAD(P)-binding Rossmann-fold domains"/>
    <property type="match status" value="1"/>
</dbReference>
<dbReference type="Proteomes" id="UP000800041">
    <property type="component" value="Unassembled WGS sequence"/>
</dbReference>
<evidence type="ECO:0000313" key="5">
    <source>
        <dbReference type="Proteomes" id="UP000800041"/>
    </source>
</evidence>
<dbReference type="GO" id="GO:0016491">
    <property type="term" value="F:oxidoreductase activity"/>
    <property type="evidence" value="ECO:0007669"/>
    <property type="project" value="UniProtKB-KW"/>
</dbReference>
<sequence>MLILIAGITGNLGQHLAHAALSAGHTVRGLGRTPTRLPASISDKLESFVQTASHADIPALDRGCSGADAIVCAYGPLPELALDGQLLLLRAAERAGIKRFHAASWNLDWRDLPLGKLETYDPYIAFMYQARLTSAIKPLYAFIGVLADTFFAVPGAGHLEDEQRGFWVTKPDSRRINAYGSGEEKFDWTTEADAAAFSIALVTSDEAEKGGFWSFRSQAFSLKELKETYEKVRGTEVKWDPNMGPDVMEGIISQMRGEALEKGALRESWYSYIGLVYAMYMIRGDMNMRKTDNEKFPEVKPTSLEEYFKIKPEL</sequence>